<sequence>MASETLYSGCKHLGNRCSGTPWKHPRKETNSSSKEVGGKKKPKKAKRRSGLGWQHKGKKAEQWVFKASIPRIGASPWKTSYGIGEEKWPT</sequence>
<dbReference type="Proteomes" id="UP000639772">
    <property type="component" value="Chromosome 10"/>
</dbReference>
<evidence type="ECO:0000256" key="1">
    <source>
        <dbReference type="SAM" id="MobiDB-lite"/>
    </source>
</evidence>
<reference evidence="2 3" key="1">
    <citation type="journal article" date="2020" name="Nat. Food">
        <title>A phased Vanilla planifolia genome enables genetic improvement of flavour and production.</title>
        <authorList>
            <person name="Hasing T."/>
            <person name="Tang H."/>
            <person name="Brym M."/>
            <person name="Khazi F."/>
            <person name="Huang T."/>
            <person name="Chambers A.H."/>
        </authorList>
    </citation>
    <scope>NUCLEOTIDE SEQUENCE [LARGE SCALE GENOMIC DNA]</scope>
    <source>
        <tissue evidence="2">Leaf</tissue>
    </source>
</reference>
<feature type="compositionally biased region" description="Basic residues" evidence="1">
    <location>
        <begin position="39"/>
        <end position="49"/>
    </location>
</feature>
<gene>
    <name evidence="2" type="ORF">HPP92_019390</name>
</gene>
<proteinExistence type="predicted"/>
<accession>A0A835Q6U8</accession>
<name>A0A835Q6U8_VANPL</name>
<organism evidence="2 3">
    <name type="scientific">Vanilla planifolia</name>
    <name type="common">Vanilla</name>
    <dbReference type="NCBI Taxonomy" id="51239"/>
    <lineage>
        <taxon>Eukaryota</taxon>
        <taxon>Viridiplantae</taxon>
        <taxon>Streptophyta</taxon>
        <taxon>Embryophyta</taxon>
        <taxon>Tracheophyta</taxon>
        <taxon>Spermatophyta</taxon>
        <taxon>Magnoliopsida</taxon>
        <taxon>Liliopsida</taxon>
        <taxon>Asparagales</taxon>
        <taxon>Orchidaceae</taxon>
        <taxon>Vanilloideae</taxon>
        <taxon>Vanilleae</taxon>
        <taxon>Vanilla</taxon>
    </lineage>
</organism>
<evidence type="ECO:0000313" key="2">
    <source>
        <dbReference type="EMBL" id="KAG0465226.1"/>
    </source>
</evidence>
<comment type="caution">
    <text evidence="2">The sequence shown here is derived from an EMBL/GenBank/DDBJ whole genome shotgun (WGS) entry which is preliminary data.</text>
</comment>
<dbReference type="EMBL" id="JADCNM010000010">
    <property type="protein sequence ID" value="KAG0465226.1"/>
    <property type="molecule type" value="Genomic_DNA"/>
</dbReference>
<protein>
    <submittedName>
        <fullName evidence="2">Uncharacterized protein</fullName>
    </submittedName>
</protein>
<feature type="region of interest" description="Disordered" evidence="1">
    <location>
        <begin position="1"/>
        <end position="58"/>
    </location>
</feature>
<evidence type="ECO:0000313" key="3">
    <source>
        <dbReference type="Proteomes" id="UP000639772"/>
    </source>
</evidence>
<dbReference type="AlphaFoldDB" id="A0A835Q6U8"/>